<reference evidence="1" key="1">
    <citation type="submission" date="2021-01" db="EMBL/GenBank/DDBJ databases">
        <authorList>
            <consortium name="Genoscope - CEA"/>
            <person name="William W."/>
        </authorList>
    </citation>
    <scope>NUCLEOTIDE SEQUENCE</scope>
</reference>
<dbReference type="Proteomes" id="UP000692954">
    <property type="component" value="Unassembled WGS sequence"/>
</dbReference>
<name>A0A8S1QY09_9CILI</name>
<accession>A0A8S1QY09</accession>
<dbReference type="EMBL" id="CAJJDN010000125">
    <property type="protein sequence ID" value="CAD8120193.1"/>
    <property type="molecule type" value="Genomic_DNA"/>
</dbReference>
<keyword evidence="2" id="KW-1185">Reference proteome</keyword>
<comment type="caution">
    <text evidence="1">The sequence shown here is derived from an EMBL/GenBank/DDBJ whole genome shotgun (WGS) entry which is preliminary data.</text>
</comment>
<protein>
    <submittedName>
        <fullName evidence="1">Uncharacterized protein</fullName>
    </submittedName>
</protein>
<dbReference type="AlphaFoldDB" id="A0A8S1QY09"/>
<proteinExistence type="predicted"/>
<organism evidence="1 2">
    <name type="scientific">Paramecium sonneborni</name>
    <dbReference type="NCBI Taxonomy" id="65129"/>
    <lineage>
        <taxon>Eukaryota</taxon>
        <taxon>Sar</taxon>
        <taxon>Alveolata</taxon>
        <taxon>Ciliophora</taxon>
        <taxon>Intramacronucleata</taxon>
        <taxon>Oligohymenophorea</taxon>
        <taxon>Peniculida</taxon>
        <taxon>Parameciidae</taxon>
        <taxon>Paramecium</taxon>
    </lineage>
</organism>
<evidence type="ECO:0000313" key="2">
    <source>
        <dbReference type="Proteomes" id="UP000692954"/>
    </source>
</evidence>
<evidence type="ECO:0000313" key="1">
    <source>
        <dbReference type="EMBL" id="CAD8120193.1"/>
    </source>
</evidence>
<sequence length="98" mass="11705">MLPYVVVKRLSMLQSRDVTQKDMAMQQSFQNQPNEYLSGGLKNVNQKYLIYILQEYSKLRFLICLLLLKLVIVQICIQPKKIKKFRLGNNKQHKNYER</sequence>
<gene>
    <name evidence="1" type="ORF">PSON_ATCC_30995.1.T1250008</name>
</gene>